<dbReference type="InterPro" id="IPR001623">
    <property type="entry name" value="DnaJ_domain"/>
</dbReference>
<dbReference type="InterPro" id="IPR036869">
    <property type="entry name" value="J_dom_sf"/>
</dbReference>
<dbReference type="PRINTS" id="PR00625">
    <property type="entry name" value="JDOMAIN"/>
</dbReference>
<evidence type="ECO:0000259" key="7">
    <source>
        <dbReference type="PROSITE" id="PS50076"/>
    </source>
</evidence>
<organism evidence="8 9">
    <name type="scientific">Gomphillus americanus</name>
    <dbReference type="NCBI Taxonomy" id="1940652"/>
    <lineage>
        <taxon>Eukaryota</taxon>
        <taxon>Fungi</taxon>
        <taxon>Dikarya</taxon>
        <taxon>Ascomycota</taxon>
        <taxon>Pezizomycotina</taxon>
        <taxon>Lecanoromycetes</taxon>
        <taxon>OSLEUM clade</taxon>
        <taxon>Ostropomycetidae</taxon>
        <taxon>Ostropales</taxon>
        <taxon>Graphidaceae</taxon>
        <taxon>Gomphilloideae</taxon>
        <taxon>Gomphillus</taxon>
    </lineage>
</organism>
<protein>
    <recommendedName>
        <fullName evidence="7">J domain-containing protein</fullName>
    </recommendedName>
</protein>
<dbReference type="GO" id="GO:0003676">
    <property type="term" value="F:nucleic acid binding"/>
    <property type="evidence" value="ECO:0007669"/>
    <property type="project" value="InterPro"/>
</dbReference>
<dbReference type="GO" id="GO:0000390">
    <property type="term" value="P:spliceosomal complex disassembly"/>
    <property type="evidence" value="ECO:0007669"/>
    <property type="project" value="TreeGrafter"/>
</dbReference>
<sequence>MTSLDPKGWAHLDLYDMLGVDALSEPKELESAWRKFALKHHPDKAAKDEEDSVLKLFHQGRIAKDILSDPASKTIYDEARAARVRKSQLHANINAERRKLVEDLERREQLAKRRKLGLTPDYDGLSEEEAMARKVEYERLIAIGNKMKEDTIARMTAERRRMREDRKKAKHSEPIDPVSPNFPIVLNMPNPQLMPPLQSKPDVDRLVKARFKRNTVTESVDTPEVRTLFSVFGPIESVACLKDKKIRVPDSNTKIDVGTCGIMFKSIAGAYDAVNEWENKKQVDSLWEEFITVSWGGRKEPDCIARVRNGEETPELTIDERAMIRLKIVLQQKKEKKEKKGN</sequence>
<dbReference type="InterPro" id="IPR052094">
    <property type="entry name" value="Pre-mRNA-splicing_ERAD"/>
</dbReference>
<dbReference type="GO" id="GO:0005681">
    <property type="term" value="C:spliceosomal complex"/>
    <property type="evidence" value="ECO:0007669"/>
    <property type="project" value="TreeGrafter"/>
</dbReference>
<dbReference type="GO" id="GO:0005737">
    <property type="term" value="C:cytoplasm"/>
    <property type="evidence" value="ECO:0007669"/>
    <property type="project" value="UniProtKB-SubCell"/>
</dbReference>
<evidence type="ECO:0000256" key="2">
    <source>
        <dbReference type="ARBA" id="ARBA00004496"/>
    </source>
</evidence>
<dbReference type="SMART" id="SM00271">
    <property type="entry name" value="DnaJ"/>
    <property type="match status" value="1"/>
</dbReference>
<dbReference type="PANTHER" id="PTHR44313:SF1">
    <property type="entry name" value="DNAJ HOMOLOG SUBFAMILY C MEMBER 17"/>
    <property type="match status" value="1"/>
</dbReference>
<feature type="domain" description="J" evidence="7">
    <location>
        <begin position="13"/>
        <end position="80"/>
    </location>
</feature>
<name>A0A8H3FYV9_9LECA</name>
<accession>A0A8H3FYV9</accession>
<dbReference type="Pfam" id="PF00226">
    <property type="entry name" value="DnaJ"/>
    <property type="match status" value="1"/>
</dbReference>
<dbReference type="SUPFAM" id="SSF54928">
    <property type="entry name" value="RNA-binding domain, RBD"/>
    <property type="match status" value="1"/>
</dbReference>
<dbReference type="Proteomes" id="UP000664169">
    <property type="component" value="Unassembled WGS sequence"/>
</dbReference>
<evidence type="ECO:0000256" key="4">
    <source>
        <dbReference type="ARBA" id="ARBA00023186"/>
    </source>
</evidence>
<evidence type="ECO:0000256" key="6">
    <source>
        <dbReference type="SAM" id="Coils"/>
    </source>
</evidence>
<keyword evidence="4" id="KW-0143">Chaperone</keyword>
<keyword evidence="6" id="KW-0175">Coiled coil</keyword>
<dbReference type="Gene3D" id="3.30.70.330">
    <property type="match status" value="1"/>
</dbReference>
<dbReference type="InterPro" id="IPR035979">
    <property type="entry name" value="RBD_domain_sf"/>
</dbReference>
<dbReference type="Gene3D" id="1.10.287.110">
    <property type="entry name" value="DnaJ domain"/>
    <property type="match status" value="1"/>
</dbReference>
<dbReference type="PANTHER" id="PTHR44313">
    <property type="entry name" value="DNAJ HOMOLOG SUBFAMILY C MEMBER 17"/>
    <property type="match status" value="1"/>
</dbReference>
<dbReference type="OrthoDB" id="376357at2759"/>
<evidence type="ECO:0000313" key="8">
    <source>
        <dbReference type="EMBL" id="CAF9930148.1"/>
    </source>
</evidence>
<evidence type="ECO:0000256" key="5">
    <source>
        <dbReference type="ARBA" id="ARBA00023242"/>
    </source>
</evidence>
<dbReference type="InterPro" id="IPR012677">
    <property type="entry name" value="Nucleotide-bd_a/b_plait_sf"/>
</dbReference>
<dbReference type="SUPFAM" id="SSF46565">
    <property type="entry name" value="Chaperone J-domain"/>
    <property type="match status" value="1"/>
</dbReference>
<keyword evidence="9" id="KW-1185">Reference proteome</keyword>
<dbReference type="AlphaFoldDB" id="A0A8H3FYV9"/>
<keyword evidence="5" id="KW-0539">Nucleus</keyword>
<comment type="subcellular location">
    <subcellularLocation>
        <location evidence="2">Cytoplasm</location>
    </subcellularLocation>
    <subcellularLocation>
        <location evidence="1">Nucleus</location>
    </subcellularLocation>
</comment>
<evidence type="ECO:0000313" key="9">
    <source>
        <dbReference type="Proteomes" id="UP000664169"/>
    </source>
</evidence>
<gene>
    <name evidence="8" type="ORF">GOMPHAMPRED_005587</name>
</gene>
<evidence type="ECO:0000256" key="1">
    <source>
        <dbReference type="ARBA" id="ARBA00004123"/>
    </source>
</evidence>
<keyword evidence="3" id="KW-0963">Cytoplasm</keyword>
<evidence type="ECO:0000256" key="3">
    <source>
        <dbReference type="ARBA" id="ARBA00022490"/>
    </source>
</evidence>
<proteinExistence type="predicted"/>
<feature type="coiled-coil region" evidence="6">
    <location>
        <begin position="145"/>
        <end position="172"/>
    </location>
</feature>
<comment type="caution">
    <text evidence="8">The sequence shown here is derived from an EMBL/GenBank/DDBJ whole genome shotgun (WGS) entry which is preliminary data.</text>
</comment>
<dbReference type="CDD" id="cd06257">
    <property type="entry name" value="DnaJ"/>
    <property type="match status" value="1"/>
</dbReference>
<reference evidence="8" key="1">
    <citation type="submission" date="2021-03" db="EMBL/GenBank/DDBJ databases">
        <authorList>
            <person name="Tagirdzhanova G."/>
        </authorList>
    </citation>
    <scope>NUCLEOTIDE SEQUENCE</scope>
</reference>
<dbReference type="EMBL" id="CAJPDQ010000034">
    <property type="protein sequence ID" value="CAF9930148.1"/>
    <property type="molecule type" value="Genomic_DNA"/>
</dbReference>
<dbReference type="PROSITE" id="PS50076">
    <property type="entry name" value="DNAJ_2"/>
    <property type="match status" value="1"/>
</dbReference>